<accession>A0ABT3JCH0</accession>
<dbReference type="InterPro" id="IPR019632">
    <property type="entry name" value="DUF2497"/>
</dbReference>
<sequence length="142" mass="15728">MQEAHDPSMEQALAAIKRVMAEEKELRVASRVTAPTPPPTDEDETSPVLELDESMVEELNLPAADLEPPLVGSDAAEASRARLAELQQAAALAPSSPAEHPLEQMVRDMLRPALKDWLDQHLPRIVEEHVKREIGRITGQRF</sequence>
<comment type="caution">
    <text evidence="2">The sequence shown here is derived from an EMBL/GenBank/DDBJ whole genome shotgun (WGS) entry which is preliminary data.</text>
</comment>
<proteinExistence type="predicted"/>
<feature type="region of interest" description="Disordered" evidence="1">
    <location>
        <begin position="25"/>
        <end position="47"/>
    </location>
</feature>
<gene>
    <name evidence="2" type="ORF">OMW55_02980</name>
</gene>
<name>A0ABT3JCH0_9SPHN</name>
<dbReference type="Pfam" id="PF10691">
    <property type="entry name" value="DUF2497"/>
    <property type="match status" value="1"/>
</dbReference>
<keyword evidence="3" id="KW-1185">Reference proteome</keyword>
<dbReference type="Proteomes" id="UP001526246">
    <property type="component" value="Unassembled WGS sequence"/>
</dbReference>
<evidence type="ECO:0000256" key="1">
    <source>
        <dbReference type="SAM" id="MobiDB-lite"/>
    </source>
</evidence>
<organism evidence="2 3">
    <name type="scientific">Sphingomonas arvum</name>
    <dbReference type="NCBI Taxonomy" id="2992113"/>
    <lineage>
        <taxon>Bacteria</taxon>
        <taxon>Pseudomonadati</taxon>
        <taxon>Pseudomonadota</taxon>
        <taxon>Alphaproteobacteria</taxon>
        <taxon>Sphingomonadales</taxon>
        <taxon>Sphingomonadaceae</taxon>
        <taxon>Sphingomonas</taxon>
    </lineage>
</organism>
<dbReference type="RefSeq" id="WP_264880704.1">
    <property type="nucleotide sequence ID" value="NZ_JAPDOB010000001.1"/>
</dbReference>
<evidence type="ECO:0000313" key="2">
    <source>
        <dbReference type="EMBL" id="MCW3796770.1"/>
    </source>
</evidence>
<protein>
    <submittedName>
        <fullName evidence="2">DUF2497 domain-containing protein</fullName>
    </submittedName>
</protein>
<reference evidence="2 3" key="1">
    <citation type="submission" date="2022-10" db="EMBL/GenBank/DDBJ databases">
        <title>Sphingomonas sp.</title>
        <authorList>
            <person name="Jin C."/>
        </authorList>
    </citation>
    <scope>NUCLEOTIDE SEQUENCE [LARGE SCALE GENOMIC DNA]</scope>
    <source>
        <strain evidence="2 3">BN140010</strain>
    </source>
</reference>
<dbReference type="EMBL" id="JAPDOB010000001">
    <property type="protein sequence ID" value="MCW3796770.1"/>
    <property type="molecule type" value="Genomic_DNA"/>
</dbReference>
<evidence type="ECO:0000313" key="3">
    <source>
        <dbReference type="Proteomes" id="UP001526246"/>
    </source>
</evidence>